<dbReference type="KEGG" id="lsm:121132536"/>
<feature type="domain" description="Bacterial surface antigen (D15)" evidence="6">
    <location>
        <begin position="126"/>
        <end position="435"/>
    </location>
</feature>
<comment type="subcellular location">
    <subcellularLocation>
        <location evidence="1">Mitochondrion outer membrane</location>
        <topology evidence="1">Multi-pass membrane protein</topology>
    </subcellularLocation>
</comment>
<dbReference type="Gene3D" id="2.40.160.50">
    <property type="entry name" value="membrane protein fhac: a member of the omp85/tpsb transporter family"/>
    <property type="match status" value="1"/>
</dbReference>
<dbReference type="GO" id="GO:0005741">
    <property type="term" value="C:mitochondrial outer membrane"/>
    <property type="evidence" value="ECO:0007669"/>
    <property type="project" value="UniProtKB-SubCell"/>
</dbReference>
<dbReference type="AlphaFoldDB" id="A0A0K2UEQ0"/>
<dbReference type="Gene3D" id="3.10.20.310">
    <property type="entry name" value="membrane protein fhac"/>
    <property type="match status" value="1"/>
</dbReference>
<dbReference type="OrthoDB" id="1724197at2759"/>
<evidence type="ECO:0000259" key="6">
    <source>
        <dbReference type="Pfam" id="PF01103"/>
    </source>
</evidence>
<dbReference type="GO" id="GO:0033108">
    <property type="term" value="P:mitochondrial respiratory chain complex assembly"/>
    <property type="evidence" value="ECO:0007669"/>
    <property type="project" value="TreeGrafter"/>
</dbReference>
<dbReference type="GeneID" id="121132536"/>
<sequence>MGSSGSKPTQGLVENKTNPFPAKVSKIFIDGIERTKEDILRDRVKHVFKSQSFDDVVNNAQDARIRLQTLGCFSDVVVQIDTSKEGGPQDYEITFKVKELGRIKGIVNTLFGNQQGSLQCGLVFPNIWGRGERFSADYTRGFRECITFNGTLTKPLIHNSAIGASVFQQMATYPNSGYKETNRGMAVDLTFMTGPQMVHNLSYEGVWRDLRCAGKESAFAIREHSGHTLKSSIKHIFTVDKRDDHIFPNEGSYFRANQEFAGLGGNIGFFKSEVELQTNIPLIEELVLQVTLNGGNLRPYQDSEKNITVADKFFIGGPLNVRGFEQRGLGHHIDGNAIGCSSFWASGLHLFHPIPLGRGGFGDFFRIHGFLNAGNALHELSADALFRDTRMSYGCGLAFKLGGMARIELNYCIPVSTYKGDRLSPGFQFGVGVNFL</sequence>
<evidence type="ECO:0000256" key="1">
    <source>
        <dbReference type="ARBA" id="ARBA00004374"/>
    </source>
</evidence>
<dbReference type="Pfam" id="PF01103">
    <property type="entry name" value="Omp85"/>
    <property type="match status" value="1"/>
</dbReference>
<keyword evidence="3" id="KW-1134">Transmembrane beta strand</keyword>
<accession>A0A0K2UEQ0</accession>
<dbReference type="GO" id="GO:0045040">
    <property type="term" value="P:protein insertion into mitochondrial outer membrane"/>
    <property type="evidence" value="ECO:0007669"/>
    <property type="project" value="TreeGrafter"/>
</dbReference>
<keyword evidence="5" id="KW-0472">Membrane</keyword>
<dbReference type="PANTHER" id="PTHR12815:SF18">
    <property type="entry name" value="SORTING AND ASSEMBLY MACHINERY COMPONENT 50 HOMOLOG"/>
    <property type="match status" value="1"/>
</dbReference>
<organism evidence="7">
    <name type="scientific">Lepeophtheirus salmonis</name>
    <name type="common">Salmon louse</name>
    <name type="synonym">Caligus salmonis</name>
    <dbReference type="NCBI Taxonomy" id="72036"/>
    <lineage>
        <taxon>Eukaryota</taxon>
        <taxon>Metazoa</taxon>
        <taxon>Ecdysozoa</taxon>
        <taxon>Arthropoda</taxon>
        <taxon>Crustacea</taxon>
        <taxon>Multicrustacea</taxon>
        <taxon>Hexanauplia</taxon>
        <taxon>Copepoda</taxon>
        <taxon>Siphonostomatoida</taxon>
        <taxon>Caligidae</taxon>
        <taxon>Lepeophtheirus</taxon>
    </lineage>
</organism>
<dbReference type="EMBL" id="HACA01019357">
    <property type="protein sequence ID" value="CDW36718.1"/>
    <property type="molecule type" value="Transcribed_RNA"/>
</dbReference>
<protein>
    <recommendedName>
        <fullName evidence="6">Bacterial surface antigen (D15) domain-containing protein</fullName>
    </recommendedName>
</protein>
<evidence type="ECO:0000256" key="5">
    <source>
        <dbReference type="ARBA" id="ARBA00023136"/>
    </source>
</evidence>
<name>A0A0K2UEQ0_LEPSM</name>
<keyword evidence="4" id="KW-0812">Transmembrane</keyword>
<reference evidence="7" key="1">
    <citation type="submission" date="2014-05" db="EMBL/GenBank/DDBJ databases">
        <authorList>
            <person name="Chronopoulou M."/>
        </authorList>
    </citation>
    <scope>NUCLEOTIDE SEQUENCE</scope>
    <source>
        <tissue evidence="7">Whole organism</tissue>
    </source>
</reference>
<dbReference type="PANTHER" id="PTHR12815">
    <property type="entry name" value="SORTING AND ASSEMBLY MACHINERY SAMM50 PROTEIN FAMILY MEMBER"/>
    <property type="match status" value="1"/>
</dbReference>
<comment type="similarity">
    <text evidence="2">Belongs to the SAM50/omp85 family.</text>
</comment>
<dbReference type="InterPro" id="IPR000184">
    <property type="entry name" value="Bac_surfAg_D15"/>
</dbReference>
<evidence type="ECO:0000313" key="7">
    <source>
        <dbReference type="EMBL" id="CDW36718.1"/>
    </source>
</evidence>
<proteinExistence type="inferred from homology"/>
<evidence type="ECO:0000256" key="4">
    <source>
        <dbReference type="ARBA" id="ARBA00022692"/>
    </source>
</evidence>
<evidence type="ECO:0000256" key="2">
    <source>
        <dbReference type="ARBA" id="ARBA00010913"/>
    </source>
</evidence>
<dbReference type="InterPro" id="IPR039910">
    <property type="entry name" value="D15-like"/>
</dbReference>
<dbReference type="RefSeq" id="XP_040583892.1">
    <property type="nucleotide sequence ID" value="XM_040727958.2"/>
</dbReference>
<evidence type="ECO:0000256" key="3">
    <source>
        <dbReference type="ARBA" id="ARBA00022452"/>
    </source>
</evidence>